<accession>A0AAV3Q561</accession>
<evidence type="ECO:0000313" key="3">
    <source>
        <dbReference type="EMBL" id="GAA0158341.1"/>
    </source>
</evidence>
<dbReference type="EMBL" id="BAABME010019790">
    <property type="protein sequence ID" value="GAA0158341.1"/>
    <property type="molecule type" value="Genomic_DNA"/>
</dbReference>
<feature type="region of interest" description="Disordered" evidence="1">
    <location>
        <begin position="36"/>
        <end position="55"/>
    </location>
</feature>
<feature type="compositionally biased region" description="Basic and acidic residues" evidence="1">
    <location>
        <begin position="36"/>
        <end position="45"/>
    </location>
</feature>
<dbReference type="AlphaFoldDB" id="A0AAV3Q561"/>
<keyword evidence="4" id="KW-1185">Reference proteome</keyword>
<dbReference type="PANTHER" id="PTHR48258:SF15">
    <property type="entry name" value="OS02G0543900 PROTEIN"/>
    <property type="match status" value="1"/>
</dbReference>
<proteinExistence type="predicted"/>
<comment type="caution">
    <text evidence="3">The sequence shown here is derived from an EMBL/GenBank/DDBJ whole genome shotgun (WGS) entry which is preliminary data.</text>
</comment>
<organism evidence="3 4">
    <name type="scientific">Lithospermum erythrorhizon</name>
    <name type="common">Purple gromwell</name>
    <name type="synonym">Lithospermum officinale var. erythrorhizon</name>
    <dbReference type="NCBI Taxonomy" id="34254"/>
    <lineage>
        <taxon>Eukaryota</taxon>
        <taxon>Viridiplantae</taxon>
        <taxon>Streptophyta</taxon>
        <taxon>Embryophyta</taxon>
        <taxon>Tracheophyta</taxon>
        <taxon>Spermatophyta</taxon>
        <taxon>Magnoliopsida</taxon>
        <taxon>eudicotyledons</taxon>
        <taxon>Gunneridae</taxon>
        <taxon>Pentapetalae</taxon>
        <taxon>asterids</taxon>
        <taxon>lamiids</taxon>
        <taxon>Boraginales</taxon>
        <taxon>Boraginaceae</taxon>
        <taxon>Boraginoideae</taxon>
        <taxon>Lithospermeae</taxon>
        <taxon>Lithospermum</taxon>
    </lineage>
</organism>
<dbReference type="InterPro" id="IPR025452">
    <property type="entry name" value="DUF4218"/>
</dbReference>
<evidence type="ECO:0000256" key="1">
    <source>
        <dbReference type="SAM" id="MobiDB-lite"/>
    </source>
</evidence>
<name>A0AAV3Q561_LITER</name>
<sequence>MEHLPIHLAGEALMAGPVQFRWMYPIERYMTDVETKEYRQSRNNEGKNSSSQTLGKGRKIVLDRVSITHAHKYIELANSEVIAPFRDLHQRELSNTEARASRKRDS</sequence>
<evidence type="ECO:0000313" key="4">
    <source>
        <dbReference type="Proteomes" id="UP001454036"/>
    </source>
</evidence>
<protein>
    <recommendedName>
        <fullName evidence="2">DUF4218 domain-containing protein</fullName>
    </recommendedName>
</protein>
<feature type="domain" description="DUF4218" evidence="2">
    <location>
        <begin position="1"/>
        <end position="38"/>
    </location>
</feature>
<dbReference type="PANTHER" id="PTHR48258">
    <property type="entry name" value="DUF4218 DOMAIN-CONTAINING PROTEIN-RELATED"/>
    <property type="match status" value="1"/>
</dbReference>
<dbReference type="Pfam" id="PF13960">
    <property type="entry name" value="DUF4218"/>
    <property type="match status" value="1"/>
</dbReference>
<dbReference type="Proteomes" id="UP001454036">
    <property type="component" value="Unassembled WGS sequence"/>
</dbReference>
<evidence type="ECO:0000259" key="2">
    <source>
        <dbReference type="Pfam" id="PF13960"/>
    </source>
</evidence>
<gene>
    <name evidence="3" type="ORF">LIER_38625</name>
</gene>
<reference evidence="3 4" key="1">
    <citation type="submission" date="2024-01" db="EMBL/GenBank/DDBJ databases">
        <title>The complete chloroplast genome sequence of Lithospermum erythrorhizon: insights into the phylogenetic relationship among Boraginaceae species and the maternal lineages of purple gromwells.</title>
        <authorList>
            <person name="Okada T."/>
            <person name="Watanabe K."/>
        </authorList>
    </citation>
    <scope>NUCLEOTIDE SEQUENCE [LARGE SCALE GENOMIC DNA]</scope>
</reference>